<evidence type="ECO:0000256" key="1">
    <source>
        <dbReference type="SAM" id="MobiDB-lite"/>
    </source>
</evidence>
<evidence type="ECO:0000313" key="4">
    <source>
        <dbReference type="Proteomes" id="UP000001555"/>
    </source>
</evidence>
<dbReference type="VEuPathDB" id="VectorBase:ISCI001185"/>
<organism>
    <name type="scientific">Ixodes scapularis</name>
    <name type="common">Black-legged tick</name>
    <name type="synonym">Deer tick</name>
    <dbReference type="NCBI Taxonomy" id="6945"/>
    <lineage>
        <taxon>Eukaryota</taxon>
        <taxon>Metazoa</taxon>
        <taxon>Ecdysozoa</taxon>
        <taxon>Arthropoda</taxon>
        <taxon>Chelicerata</taxon>
        <taxon>Arachnida</taxon>
        <taxon>Acari</taxon>
        <taxon>Parasitiformes</taxon>
        <taxon>Ixodida</taxon>
        <taxon>Ixodoidea</taxon>
        <taxon>Ixodidae</taxon>
        <taxon>Ixodinae</taxon>
        <taxon>Ixodes</taxon>
    </lineage>
</organism>
<dbReference type="InParanoid" id="B7P3E4"/>
<dbReference type="EMBL" id="ABJB010042164">
    <property type="status" value="NOT_ANNOTATED_CDS"/>
    <property type="molecule type" value="Genomic_DNA"/>
</dbReference>
<proteinExistence type="predicted"/>
<reference evidence="3" key="2">
    <citation type="submission" date="2020-05" db="UniProtKB">
        <authorList>
            <consortium name="EnsemblMetazoa"/>
        </authorList>
    </citation>
    <scope>IDENTIFICATION</scope>
    <source>
        <strain evidence="3">wikel</strain>
    </source>
</reference>
<keyword evidence="4" id="KW-1185">Reference proteome</keyword>
<dbReference type="PaxDb" id="6945-B7P3E4"/>
<dbReference type="AlphaFoldDB" id="B7P3E4"/>
<dbReference type="EMBL" id="ABJB011066705">
    <property type="status" value="NOT_ANNOTATED_CDS"/>
    <property type="molecule type" value="Genomic_DNA"/>
</dbReference>
<dbReference type="EMBL" id="ABJB010381499">
    <property type="status" value="NOT_ANNOTATED_CDS"/>
    <property type="molecule type" value="Genomic_DNA"/>
</dbReference>
<dbReference type="EMBL" id="DS628117">
    <property type="protein sequence ID" value="EEC01116.1"/>
    <property type="molecule type" value="Genomic_DNA"/>
</dbReference>
<dbReference type="Proteomes" id="UP000001555">
    <property type="component" value="Unassembled WGS sequence"/>
</dbReference>
<protein>
    <submittedName>
        <fullName evidence="2 3">Uncharacterized protein</fullName>
    </submittedName>
</protein>
<name>B7P3E4_IXOSC</name>
<gene>
    <name evidence="2" type="ORF">IscW_ISCW001185</name>
</gene>
<accession>B7P3E4</accession>
<dbReference type="EnsemblMetazoa" id="ISCW001185-RA">
    <property type="protein sequence ID" value="ISCW001185-PA"/>
    <property type="gene ID" value="ISCW001185"/>
</dbReference>
<dbReference type="EMBL" id="ABJB010415859">
    <property type="status" value="NOT_ANNOTATED_CDS"/>
    <property type="molecule type" value="Genomic_DNA"/>
</dbReference>
<reference evidence="2 4" key="1">
    <citation type="submission" date="2008-03" db="EMBL/GenBank/DDBJ databases">
        <title>Annotation of Ixodes scapularis.</title>
        <authorList>
            <consortium name="Ixodes scapularis Genome Project Consortium"/>
            <person name="Caler E."/>
            <person name="Hannick L.I."/>
            <person name="Bidwell S."/>
            <person name="Joardar V."/>
            <person name="Thiagarajan M."/>
            <person name="Amedeo P."/>
            <person name="Galinsky K.J."/>
            <person name="Schobel S."/>
            <person name="Inman J."/>
            <person name="Hostetler J."/>
            <person name="Miller J."/>
            <person name="Hammond M."/>
            <person name="Megy K."/>
            <person name="Lawson D."/>
            <person name="Kodira C."/>
            <person name="Sutton G."/>
            <person name="Meyer J."/>
            <person name="Hill C.A."/>
            <person name="Birren B."/>
            <person name="Nene V."/>
            <person name="Collins F."/>
            <person name="Alarcon-Chaidez F."/>
            <person name="Wikel S."/>
            <person name="Strausberg R."/>
        </authorList>
    </citation>
    <scope>NUCLEOTIDE SEQUENCE [LARGE SCALE GENOMIC DNA]</scope>
    <source>
        <strain evidence="4">Wikel</strain>
        <strain evidence="2">Wikel colony</strain>
    </source>
</reference>
<dbReference type="VEuPathDB" id="VectorBase:ISCW001185"/>
<evidence type="ECO:0000313" key="2">
    <source>
        <dbReference type="EMBL" id="EEC01116.1"/>
    </source>
</evidence>
<dbReference type="HOGENOM" id="CLU_2173728_0_0_1"/>
<sequence length="110" mass="11334">MAALSGCRPAYETHCAGIFGVAVARIACSLWYSIPTVAVRAAGAALAAVLESLDVVGWSGAPGDTVRPAVGFFSRWASPEAPRRPHRSTGLRAARHTASTSDGASLQVRG</sequence>
<feature type="compositionally biased region" description="Basic residues" evidence="1">
    <location>
        <begin position="84"/>
        <end position="95"/>
    </location>
</feature>
<feature type="region of interest" description="Disordered" evidence="1">
    <location>
        <begin position="79"/>
        <end position="110"/>
    </location>
</feature>
<evidence type="ECO:0000313" key="3">
    <source>
        <dbReference type="EnsemblMetazoa" id="ISCW001185-PA"/>
    </source>
</evidence>